<dbReference type="AlphaFoldDB" id="A0A4S8LM21"/>
<dbReference type="EMBL" id="ML179345">
    <property type="protein sequence ID" value="THU90121.1"/>
    <property type="molecule type" value="Genomic_DNA"/>
</dbReference>
<feature type="compositionally biased region" description="Polar residues" evidence="1">
    <location>
        <begin position="15"/>
        <end position="29"/>
    </location>
</feature>
<reference evidence="2 3" key="1">
    <citation type="journal article" date="2019" name="Nat. Ecol. Evol.">
        <title>Megaphylogeny resolves global patterns of mushroom evolution.</title>
        <authorList>
            <person name="Varga T."/>
            <person name="Krizsan K."/>
            <person name="Foldi C."/>
            <person name="Dima B."/>
            <person name="Sanchez-Garcia M."/>
            <person name="Sanchez-Ramirez S."/>
            <person name="Szollosi G.J."/>
            <person name="Szarkandi J.G."/>
            <person name="Papp V."/>
            <person name="Albert L."/>
            <person name="Andreopoulos W."/>
            <person name="Angelini C."/>
            <person name="Antonin V."/>
            <person name="Barry K.W."/>
            <person name="Bougher N.L."/>
            <person name="Buchanan P."/>
            <person name="Buyck B."/>
            <person name="Bense V."/>
            <person name="Catcheside P."/>
            <person name="Chovatia M."/>
            <person name="Cooper J."/>
            <person name="Damon W."/>
            <person name="Desjardin D."/>
            <person name="Finy P."/>
            <person name="Geml J."/>
            <person name="Haridas S."/>
            <person name="Hughes K."/>
            <person name="Justo A."/>
            <person name="Karasinski D."/>
            <person name="Kautmanova I."/>
            <person name="Kiss B."/>
            <person name="Kocsube S."/>
            <person name="Kotiranta H."/>
            <person name="LaButti K.M."/>
            <person name="Lechner B.E."/>
            <person name="Liimatainen K."/>
            <person name="Lipzen A."/>
            <person name="Lukacs Z."/>
            <person name="Mihaltcheva S."/>
            <person name="Morgado L.N."/>
            <person name="Niskanen T."/>
            <person name="Noordeloos M.E."/>
            <person name="Ohm R.A."/>
            <person name="Ortiz-Santana B."/>
            <person name="Ovrebo C."/>
            <person name="Racz N."/>
            <person name="Riley R."/>
            <person name="Savchenko A."/>
            <person name="Shiryaev A."/>
            <person name="Soop K."/>
            <person name="Spirin V."/>
            <person name="Szebenyi C."/>
            <person name="Tomsovsky M."/>
            <person name="Tulloss R.E."/>
            <person name="Uehling J."/>
            <person name="Grigoriev I.V."/>
            <person name="Vagvolgyi C."/>
            <person name="Papp T."/>
            <person name="Martin F.M."/>
            <person name="Miettinen O."/>
            <person name="Hibbett D.S."/>
            <person name="Nagy L.G."/>
        </authorList>
    </citation>
    <scope>NUCLEOTIDE SEQUENCE [LARGE SCALE GENOMIC DNA]</scope>
    <source>
        <strain evidence="2 3">CBS 962.96</strain>
    </source>
</reference>
<dbReference type="Proteomes" id="UP000297245">
    <property type="component" value="Unassembled WGS sequence"/>
</dbReference>
<dbReference type="OrthoDB" id="73901at2759"/>
<accession>A0A4S8LM21</accession>
<gene>
    <name evidence="2" type="ORF">K435DRAFT_864598</name>
</gene>
<feature type="compositionally biased region" description="Polar residues" evidence="1">
    <location>
        <begin position="69"/>
        <end position="78"/>
    </location>
</feature>
<name>A0A4S8LM21_DENBC</name>
<evidence type="ECO:0000313" key="2">
    <source>
        <dbReference type="EMBL" id="THU90121.1"/>
    </source>
</evidence>
<sequence length="111" mass="11875">MSYSTIEDSPLLSDSAAQSMSTLPVSQSRSKSKPDDIFIHPNQLNIARADTVAMEPRLGGPTDRMSGDNYPQSGSSWETGKGRKAAKALLGSARNNPHFSVDDGSESESDM</sequence>
<keyword evidence="3" id="KW-1185">Reference proteome</keyword>
<evidence type="ECO:0000256" key="1">
    <source>
        <dbReference type="SAM" id="MobiDB-lite"/>
    </source>
</evidence>
<feature type="region of interest" description="Disordered" evidence="1">
    <location>
        <begin position="1"/>
        <end position="36"/>
    </location>
</feature>
<evidence type="ECO:0000313" key="3">
    <source>
        <dbReference type="Proteomes" id="UP000297245"/>
    </source>
</evidence>
<organism evidence="2 3">
    <name type="scientific">Dendrothele bispora (strain CBS 962.96)</name>
    <dbReference type="NCBI Taxonomy" id="1314807"/>
    <lineage>
        <taxon>Eukaryota</taxon>
        <taxon>Fungi</taxon>
        <taxon>Dikarya</taxon>
        <taxon>Basidiomycota</taxon>
        <taxon>Agaricomycotina</taxon>
        <taxon>Agaricomycetes</taxon>
        <taxon>Agaricomycetidae</taxon>
        <taxon>Agaricales</taxon>
        <taxon>Agaricales incertae sedis</taxon>
        <taxon>Dendrothele</taxon>
    </lineage>
</organism>
<feature type="region of interest" description="Disordered" evidence="1">
    <location>
        <begin position="53"/>
        <end position="111"/>
    </location>
</feature>
<proteinExistence type="predicted"/>
<protein>
    <submittedName>
        <fullName evidence="2">Uncharacterized protein</fullName>
    </submittedName>
</protein>